<gene>
    <name evidence="2" type="ORF">H4Q31_07115</name>
</gene>
<accession>A0A841T6Y3</accession>
<protein>
    <submittedName>
        <fullName evidence="2">Uncharacterized protein</fullName>
    </submittedName>
</protein>
<dbReference type="RefSeq" id="WP_185178380.1">
    <property type="nucleotide sequence ID" value="NZ_CBCSEP010000001.1"/>
</dbReference>
<dbReference type="EMBL" id="JACJVN010000027">
    <property type="protein sequence ID" value="MBB6677094.1"/>
    <property type="molecule type" value="Genomic_DNA"/>
</dbReference>
<evidence type="ECO:0000313" key="2">
    <source>
        <dbReference type="EMBL" id="MBB6677094.1"/>
    </source>
</evidence>
<reference evidence="2 3" key="1">
    <citation type="submission" date="2020-08" db="EMBL/GenBank/DDBJ databases">
        <title>Cohnella phylogeny.</title>
        <authorList>
            <person name="Dunlap C."/>
        </authorList>
    </citation>
    <scope>NUCLEOTIDE SEQUENCE [LARGE SCALE GENOMIC DNA]</scope>
    <source>
        <strain evidence="2 3">DSM 103658</strain>
    </source>
</reference>
<feature type="compositionally biased region" description="Polar residues" evidence="1">
    <location>
        <begin position="12"/>
        <end position="25"/>
    </location>
</feature>
<comment type="caution">
    <text evidence="2">The sequence shown here is derived from an EMBL/GenBank/DDBJ whole genome shotgun (WGS) entry which is preliminary data.</text>
</comment>
<keyword evidence="3" id="KW-1185">Reference proteome</keyword>
<evidence type="ECO:0000256" key="1">
    <source>
        <dbReference type="SAM" id="MobiDB-lite"/>
    </source>
</evidence>
<feature type="region of interest" description="Disordered" evidence="1">
    <location>
        <begin position="1"/>
        <end position="58"/>
    </location>
</feature>
<dbReference type="Proteomes" id="UP000574133">
    <property type="component" value="Unassembled WGS sequence"/>
</dbReference>
<name>A0A841T6Y3_9BACL</name>
<evidence type="ECO:0000313" key="3">
    <source>
        <dbReference type="Proteomes" id="UP000574133"/>
    </source>
</evidence>
<organism evidence="2 3">
    <name type="scientific">Cohnella lubricantis</name>
    <dbReference type="NCBI Taxonomy" id="2163172"/>
    <lineage>
        <taxon>Bacteria</taxon>
        <taxon>Bacillati</taxon>
        <taxon>Bacillota</taxon>
        <taxon>Bacilli</taxon>
        <taxon>Bacillales</taxon>
        <taxon>Paenibacillaceae</taxon>
        <taxon>Cohnella</taxon>
    </lineage>
</organism>
<proteinExistence type="predicted"/>
<sequence>MIRKDGDVESYTEASSPTPPGQESVSPLDMVSQAVEEMADNIEQAFTTEDDEHKHSNR</sequence>
<dbReference type="AlphaFoldDB" id="A0A841T6Y3"/>